<dbReference type="SUPFAM" id="SSF52317">
    <property type="entry name" value="Class I glutamine amidotransferase-like"/>
    <property type="match status" value="1"/>
</dbReference>
<dbReference type="EMBL" id="CP001899">
    <property type="protein sequence ID" value="ADC65663.1"/>
    <property type="molecule type" value="Genomic_DNA"/>
</dbReference>
<keyword evidence="3" id="KW-1185">Reference proteome</keyword>
<protein>
    <recommendedName>
        <fullName evidence="1">DUF4350 domain-containing protein</fullName>
    </recommendedName>
</protein>
<proteinExistence type="predicted"/>
<dbReference type="eggNOG" id="arCOG01314">
    <property type="taxonomic scope" value="Archaea"/>
</dbReference>
<dbReference type="PaxDb" id="589924-Ferp_1512"/>
<dbReference type="AlphaFoldDB" id="D3RYV0"/>
<sequence length="201" mass="22973">MRVGWDATHGEFIADDYYYFSKLRNFVDAEIDCVYSFYKLEDYDVIVFNYPEVRFKLREISRIKSWLRKGKTVVFASYYNNLDNVTEIINSVLKKLGVEVRISSDVIVDEEKNDGDRMHPLAKYGDRVVVMPCSSSVVGGEAFVEGFSSAECNNGSKCFAAYEEFGKGKVIVLGTCVFWDNYSIEKYDNRVLANDILSGKI</sequence>
<dbReference type="InterPro" id="IPR025646">
    <property type="entry name" value="DUF4350"/>
</dbReference>
<dbReference type="RefSeq" id="WP_012966004.1">
    <property type="nucleotide sequence ID" value="NC_013849.1"/>
</dbReference>
<evidence type="ECO:0000313" key="2">
    <source>
        <dbReference type="EMBL" id="ADC65663.1"/>
    </source>
</evidence>
<reference evidence="2 3" key="2">
    <citation type="journal article" date="2011" name="Stand. Genomic Sci.">
        <title>Complete genome sequence of Ferroglobus placidus AEDII12DO.</title>
        <authorList>
            <person name="Anderson I."/>
            <person name="Risso C."/>
            <person name="Holmes D."/>
            <person name="Lucas S."/>
            <person name="Copeland A."/>
            <person name="Lapidus A."/>
            <person name="Cheng J.F."/>
            <person name="Bruce D."/>
            <person name="Goodwin L."/>
            <person name="Pitluck S."/>
            <person name="Saunders E."/>
            <person name="Brettin T."/>
            <person name="Detter J.C."/>
            <person name="Han C."/>
            <person name="Tapia R."/>
            <person name="Larimer F."/>
            <person name="Land M."/>
            <person name="Hauser L."/>
            <person name="Woyke T."/>
            <person name="Lovley D."/>
            <person name="Kyrpides N."/>
            <person name="Ivanova N."/>
        </authorList>
    </citation>
    <scope>NUCLEOTIDE SEQUENCE [LARGE SCALE GENOMIC DNA]</scope>
    <source>
        <strain evidence="3">DSM 10642 / AEDII12DO</strain>
    </source>
</reference>
<dbReference type="GeneID" id="8779032"/>
<dbReference type="Proteomes" id="UP000002613">
    <property type="component" value="Chromosome"/>
</dbReference>
<accession>D3RYV0</accession>
<dbReference type="OrthoDB" id="51561at2157"/>
<evidence type="ECO:0000259" key="1">
    <source>
        <dbReference type="Pfam" id="PF14258"/>
    </source>
</evidence>
<evidence type="ECO:0000313" key="3">
    <source>
        <dbReference type="Proteomes" id="UP000002613"/>
    </source>
</evidence>
<organism evidence="2 3">
    <name type="scientific">Ferroglobus placidus (strain DSM 10642 / AEDII12DO)</name>
    <dbReference type="NCBI Taxonomy" id="589924"/>
    <lineage>
        <taxon>Archaea</taxon>
        <taxon>Methanobacteriati</taxon>
        <taxon>Methanobacteriota</taxon>
        <taxon>Archaeoglobi</taxon>
        <taxon>Archaeoglobales</taxon>
        <taxon>Archaeoglobaceae</taxon>
        <taxon>Ferroglobus</taxon>
    </lineage>
</organism>
<dbReference type="KEGG" id="fpl:Ferp_1512"/>
<feature type="domain" description="DUF4350" evidence="1">
    <location>
        <begin position="45"/>
        <end position="194"/>
    </location>
</feature>
<dbReference type="HOGENOM" id="CLU_1266342_0_0_2"/>
<gene>
    <name evidence="2" type="ordered locus">Ferp_1512</name>
</gene>
<dbReference type="Pfam" id="PF14258">
    <property type="entry name" value="DUF4350"/>
    <property type="match status" value="1"/>
</dbReference>
<reference evidence="3" key="1">
    <citation type="submission" date="2010-02" db="EMBL/GenBank/DDBJ databases">
        <title>Complete sequence of Ferroglobus placidus DSM 10642.</title>
        <authorList>
            <consortium name="US DOE Joint Genome Institute"/>
            <person name="Lucas S."/>
            <person name="Copeland A."/>
            <person name="Lapidus A."/>
            <person name="Cheng J.-F."/>
            <person name="Bruce D."/>
            <person name="Goodwin L."/>
            <person name="Pitluck S."/>
            <person name="Saunders E."/>
            <person name="Brettin T."/>
            <person name="Detter J.C."/>
            <person name="Han C."/>
            <person name="Tapia R."/>
            <person name="Larimer F."/>
            <person name="Land M."/>
            <person name="Hauser L."/>
            <person name="Kyrpides N."/>
            <person name="Ivanova N."/>
            <person name="Holmes D."/>
            <person name="Lovley D."/>
            <person name="Kyrpides N."/>
            <person name="Anderson I.J."/>
            <person name="Woyke T."/>
        </authorList>
    </citation>
    <scope>NUCLEOTIDE SEQUENCE [LARGE SCALE GENOMIC DNA]</scope>
    <source>
        <strain evidence="3">DSM 10642 / AEDII12DO</strain>
    </source>
</reference>
<dbReference type="STRING" id="589924.Ferp_1512"/>
<name>D3RYV0_FERPA</name>
<dbReference type="InterPro" id="IPR029062">
    <property type="entry name" value="Class_I_gatase-like"/>
</dbReference>